<protein>
    <submittedName>
        <fullName evidence="3">Uncharacterized protein</fullName>
    </submittedName>
</protein>
<name>A0AAD7D9W1_MYCRO</name>
<dbReference type="InterPro" id="IPR023398">
    <property type="entry name" value="TIF_eIF4e-like"/>
</dbReference>
<dbReference type="InterPro" id="IPR015034">
    <property type="entry name" value="Bles03"/>
</dbReference>
<comment type="caution">
    <text evidence="3">The sequence shown here is derived from an EMBL/GenBank/DDBJ whole genome shotgun (WGS) entry which is preliminary data.</text>
</comment>
<dbReference type="SUPFAM" id="SSF55418">
    <property type="entry name" value="eIF4e-like"/>
    <property type="match status" value="1"/>
</dbReference>
<keyword evidence="4" id="KW-1185">Reference proteome</keyword>
<evidence type="ECO:0000313" key="4">
    <source>
        <dbReference type="Proteomes" id="UP001221757"/>
    </source>
</evidence>
<dbReference type="Proteomes" id="UP001221757">
    <property type="component" value="Unassembled WGS sequence"/>
</dbReference>
<evidence type="ECO:0000256" key="1">
    <source>
        <dbReference type="ARBA" id="ARBA00010568"/>
    </source>
</evidence>
<reference evidence="3" key="1">
    <citation type="submission" date="2023-03" db="EMBL/GenBank/DDBJ databases">
        <title>Massive genome expansion in bonnet fungi (Mycena s.s.) driven by repeated elements and novel gene families across ecological guilds.</title>
        <authorList>
            <consortium name="Lawrence Berkeley National Laboratory"/>
            <person name="Harder C.B."/>
            <person name="Miyauchi S."/>
            <person name="Viragh M."/>
            <person name="Kuo A."/>
            <person name="Thoen E."/>
            <person name="Andreopoulos B."/>
            <person name="Lu D."/>
            <person name="Skrede I."/>
            <person name="Drula E."/>
            <person name="Henrissat B."/>
            <person name="Morin E."/>
            <person name="Kohler A."/>
            <person name="Barry K."/>
            <person name="LaButti K."/>
            <person name="Morin E."/>
            <person name="Salamov A."/>
            <person name="Lipzen A."/>
            <person name="Mereny Z."/>
            <person name="Hegedus B."/>
            <person name="Baldrian P."/>
            <person name="Stursova M."/>
            <person name="Weitz H."/>
            <person name="Taylor A."/>
            <person name="Grigoriev I.V."/>
            <person name="Nagy L.G."/>
            <person name="Martin F."/>
            <person name="Kauserud H."/>
        </authorList>
    </citation>
    <scope>NUCLEOTIDE SEQUENCE</scope>
    <source>
        <strain evidence="3">CBHHK067</strain>
    </source>
</reference>
<comment type="similarity">
    <text evidence="1">Belongs to the UPF0696 family.</text>
</comment>
<feature type="region of interest" description="Disordered" evidence="2">
    <location>
        <begin position="261"/>
        <end position="325"/>
    </location>
</feature>
<evidence type="ECO:0000256" key="2">
    <source>
        <dbReference type="SAM" id="MobiDB-lite"/>
    </source>
</evidence>
<gene>
    <name evidence="3" type="ORF">B0H17DRAFT_1169735</name>
</gene>
<dbReference type="PANTHER" id="PTHR31977">
    <property type="entry name" value="UPF0696 PROTEIN C11ORF68"/>
    <property type="match status" value="1"/>
</dbReference>
<dbReference type="PANTHER" id="PTHR31977:SF1">
    <property type="entry name" value="UPF0696 PROTEIN C11ORF68"/>
    <property type="match status" value="1"/>
</dbReference>
<sequence length="325" mass="35432">MSGEEVIPRDYTYAWTVASDLPLPDFLEKYKPSVVQNNGKKPWIWVRGGPRARDDAGKAGALREGGALLKEIIARVKQIKDDASIPLQPNKQAGVESKKQVREQVQAEAAEKFTEIATRNGWVSGKWMIFAPVEKVDVIWADLATSLVSGPLAATCAFMAKVATASAGGISLTSGHLICLYVPDVYDKPGITQVMSVLARYHGIAPISVKANMFGALGIDSKHPSGVQTSPWKYAELMTSKEFKALKKDYNADVKAKKLVAPAKAKPPPRKKFDDEPFVPKAEVKTKKRKQVGSDPDYEDDGGGNNSADADYEEVEPKRMRTGAE</sequence>
<dbReference type="EMBL" id="JARKIE010000095">
    <property type="protein sequence ID" value="KAJ7686474.1"/>
    <property type="molecule type" value="Genomic_DNA"/>
</dbReference>
<dbReference type="Pfam" id="PF08939">
    <property type="entry name" value="Bles03"/>
    <property type="match status" value="1"/>
</dbReference>
<feature type="compositionally biased region" description="Basic and acidic residues" evidence="2">
    <location>
        <begin position="315"/>
        <end position="325"/>
    </location>
</feature>
<dbReference type="Gene3D" id="3.30.760.10">
    <property type="entry name" value="RNA Cap, Translation Initiation Factor Eif4e"/>
    <property type="match status" value="1"/>
</dbReference>
<evidence type="ECO:0000313" key="3">
    <source>
        <dbReference type="EMBL" id="KAJ7686474.1"/>
    </source>
</evidence>
<organism evidence="3 4">
    <name type="scientific">Mycena rosella</name>
    <name type="common">Pink bonnet</name>
    <name type="synonym">Agaricus rosellus</name>
    <dbReference type="NCBI Taxonomy" id="1033263"/>
    <lineage>
        <taxon>Eukaryota</taxon>
        <taxon>Fungi</taxon>
        <taxon>Dikarya</taxon>
        <taxon>Basidiomycota</taxon>
        <taxon>Agaricomycotina</taxon>
        <taxon>Agaricomycetes</taxon>
        <taxon>Agaricomycetidae</taxon>
        <taxon>Agaricales</taxon>
        <taxon>Marasmiineae</taxon>
        <taxon>Mycenaceae</taxon>
        <taxon>Mycena</taxon>
    </lineage>
</organism>
<dbReference type="AlphaFoldDB" id="A0AAD7D9W1"/>
<accession>A0AAD7D9W1</accession>
<proteinExistence type="inferred from homology"/>